<dbReference type="InterPro" id="IPR024078">
    <property type="entry name" value="LmbE-like_dom_sf"/>
</dbReference>
<dbReference type="AlphaFoldDB" id="A0A9D1CJF4"/>
<evidence type="ECO:0000313" key="1">
    <source>
        <dbReference type="EMBL" id="HIQ63755.1"/>
    </source>
</evidence>
<accession>A0A9D1CJF4</accession>
<reference evidence="1" key="2">
    <citation type="journal article" date="2021" name="PeerJ">
        <title>Extensive microbial diversity within the chicken gut microbiome revealed by metagenomics and culture.</title>
        <authorList>
            <person name="Gilroy R."/>
            <person name="Ravi A."/>
            <person name="Getino M."/>
            <person name="Pursley I."/>
            <person name="Horton D.L."/>
            <person name="Alikhan N.F."/>
            <person name="Baker D."/>
            <person name="Gharbi K."/>
            <person name="Hall N."/>
            <person name="Watson M."/>
            <person name="Adriaenssens E.M."/>
            <person name="Foster-Nyarko E."/>
            <person name="Jarju S."/>
            <person name="Secka A."/>
            <person name="Antonio M."/>
            <person name="Oren A."/>
            <person name="Chaudhuri R.R."/>
            <person name="La Ragione R."/>
            <person name="Hildebrand F."/>
            <person name="Pallen M.J."/>
        </authorList>
    </citation>
    <scope>NUCLEOTIDE SEQUENCE</scope>
    <source>
        <strain evidence="1">ChiHile30-977</strain>
    </source>
</reference>
<dbReference type="SUPFAM" id="SSF102588">
    <property type="entry name" value="LmbE-like"/>
    <property type="match status" value="1"/>
</dbReference>
<dbReference type="Gene3D" id="3.40.50.10320">
    <property type="entry name" value="LmbE-like"/>
    <property type="match status" value="1"/>
</dbReference>
<reference evidence="1" key="1">
    <citation type="submission" date="2020-10" db="EMBL/GenBank/DDBJ databases">
        <authorList>
            <person name="Gilroy R."/>
        </authorList>
    </citation>
    <scope>NUCLEOTIDE SEQUENCE</scope>
    <source>
        <strain evidence="1">ChiHile30-977</strain>
    </source>
</reference>
<dbReference type="EMBL" id="DVFI01000123">
    <property type="protein sequence ID" value="HIQ63755.1"/>
    <property type="molecule type" value="Genomic_DNA"/>
</dbReference>
<organism evidence="1 2">
    <name type="scientific">Candidatus Avichristensenella intestinipullorum</name>
    <dbReference type="NCBI Taxonomy" id="2840693"/>
    <lineage>
        <taxon>Bacteria</taxon>
        <taxon>Bacillati</taxon>
        <taxon>Bacillota</taxon>
        <taxon>Clostridia</taxon>
        <taxon>Candidatus Avichristensenella</taxon>
    </lineage>
</organism>
<name>A0A9D1CJF4_9FIRM</name>
<dbReference type="Proteomes" id="UP000886819">
    <property type="component" value="Unassembled WGS sequence"/>
</dbReference>
<evidence type="ECO:0000313" key="2">
    <source>
        <dbReference type="Proteomes" id="UP000886819"/>
    </source>
</evidence>
<comment type="caution">
    <text evidence="1">The sequence shown here is derived from an EMBL/GenBank/DDBJ whole genome shotgun (WGS) entry which is preliminary data.</text>
</comment>
<dbReference type="InterPro" id="IPR003737">
    <property type="entry name" value="GlcNAc_PI_deacetylase-related"/>
</dbReference>
<dbReference type="Pfam" id="PF02585">
    <property type="entry name" value="PIG-L"/>
    <property type="match status" value="1"/>
</dbReference>
<sequence length="230" mass="25624">MSKTIMAVGAHTGDAQLTCGMLLAKHSMLGDKIITVDLTAGERGAPQGVPIAEFRERNVASAREFAAMLGGESIVFDVPDGELYAGKDIELQLADLMRERQVDAVLYHWKNSLHKDHVAAHRITENAIFFASLATMERACPPAPIRAMLCAENWEDAEGFAPYHYFDVTEAFPLWKEAIKKLWLAEHSTSFAYLRYYEALSVCRGAFIRKEHATAFSDTSSARRVVRESL</sequence>
<protein>
    <submittedName>
        <fullName evidence="1">PIG-L family deacetylase</fullName>
    </submittedName>
</protein>
<proteinExistence type="predicted"/>
<gene>
    <name evidence="1" type="ORF">IAA66_09275</name>
</gene>